<organism evidence="4 5">
    <name type="scientific">Candidatus Beckwithbacteria bacterium CG10_big_fil_rev_8_21_14_0_10_34_10</name>
    <dbReference type="NCBI Taxonomy" id="1974495"/>
    <lineage>
        <taxon>Bacteria</taxon>
        <taxon>Candidatus Beckwithiibacteriota</taxon>
    </lineage>
</organism>
<evidence type="ECO:0000259" key="3">
    <source>
        <dbReference type="Pfam" id="PF00156"/>
    </source>
</evidence>
<accession>A0A2H0WA90</accession>
<protein>
    <recommendedName>
        <fullName evidence="3">Phosphoribosyltransferase domain-containing protein</fullName>
    </recommendedName>
</protein>
<sequence length="192" mass="22831">MKEDQFYFISWKDLEEICFKLYKKLYQEKLFFDRIVCISRGGLVIARIFSDFLDLPISNFTIVSYVSLGKTGKPRIAEKLGVKIKNERILLIDEIVDHGTTLKKAYSYLKKFSPKKITSLVPIIKPWTKLKPDFWVKETNKWIIFPYEIKETIKELGEIWKKEDLSEKEMKNKLSKIGFKKAQLEYFLKENK</sequence>
<dbReference type="GO" id="GO:0016757">
    <property type="term" value="F:glycosyltransferase activity"/>
    <property type="evidence" value="ECO:0007669"/>
    <property type="project" value="UniProtKB-KW"/>
</dbReference>
<gene>
    <name evidence="4" type="ORF">COT75_05115</name>
</gene>
<name>A0A2H0WA90_9BACT</name>
<proteinExistence type="predicted"/>
<evidence type="ECO:0000256" key="1">
    <source>
        <dbReference type="ARBA" id="ARBA00022676"/>
    </source>
</evidence>
<dbReference type="InterPro" id="IPR000836">
    <property type="entry name" value="PRTase_dom"/>
</dbReference>
<keyword evidence="1" id="KW-0328">Glycosyltransferase</keyword>
<comment type="caution">
    <text evidence="4">The sequence shown here is derived from an EMBL/GenBank/DDBJ whole genome shotgun (WGS) entry which is preliminary data.</text>
</comment>
<keyword evidence="2" id="KW-0808">Transferase</keyword>
<evidence type="ECO:0000256" key="2">
    <source>
        <dbReference type="ARBA" id="ARBA00022679"/>
    </source>
</evidence>
<dbReference type="AlphaFoldDB" id="A0A2H0WA90"/>
<dbReference type="Gene3D" id="3.40.50.2020">
    <property type="match status" value="1"/>
</dbReference>
<evidence type="ECO:0000313" key="5">
    <source>
        <dbReference type="Proteomes" id="UP000230093"/>
    </source>
</evidence>
<dbReference type="PANTHER" id="PTHR43363:SF1">
    <property type="entry name" value="HYPOXANTHINE-GUANINE PHOSPHORIBOSYLTRANSFERASE"/>
    <property type="match status" value="1"/>
</dbReference>
<dbReference type="SUPFAM" id="SSF53271">
    <property type="entry name" value="PRTase-like"/>
    <property type="match status" value="1"/>
</dbReference>
<dbReference type="PANTHER" id="PTHR43363">
    <property type="entry name" value="HYPOXANTHINE PHOSPHORIBOSYLTRANSFERASE"/>
    <property type="match status" value="1"/>
</dbReference>
<feature type="domain" description="Phosphoribosyltransferase" evidence="3">
    <location>
        <begin position="11"/>
        <end position="148"/>
    </location>
</feature>
<dbReference type="CDD" id="cd06223">
    <property type="entry name" value="PRTases_typeI"/>
    <property type="match status" value="1"/>
</dbReference>
<dbReference type="Pfam" id="PF00156">
    <property type="entry name" value="Pribosyltran"/>
    <property type="match status" value="1"/>
</dbReference>
<evidence type="ECO:0000313" key="4">
    <source>
        <dbReference type="EMBL" id="PIS08829.1"/>
    </source>
</evidence>
<reference evidence="5" key="1">
    <citation type="submission" date="2017-09" db="EMBL/GenBank/DDBJ databases">
        <title>Depth-based differentiation of microbial function through sediment-hosted aquifers and enrichment of novel symbionts in the deep terrestrial subsurface.</title>
        <authorList>
            <person name="Probst A.J."/>
            <person name="Ladd B."/>
            <person name="Jarett J.K."/>
            <person name="Geller-Mcgrath D.E."/>
            <person name="Sieber C.M.K."/>
            <person name="Emerson J.B."/>
            <person name="Anantharaman K."/>
            <person name="Thomas B.C."/>
            <person name="Malmstrom R."/>
            <person name="Stieglmeier M."/>
            <person name="Klingl A."/>
            <person name="Woyke T."/>
            <person name="Ryan C.M."/>
            <person name="Banfield J.F."/>
        </authorList>
    </citation>
    <scope>NUCLEOTIDE SEQUENCE [LARGE SCALE GENOMIC DNA]</scope>
</reference>
<dbReference type="InterPro" id="IPR029057">
    <property type="entry name" value="PRTase-like"/>
</dbReference>
<dbReference type="Proteomes" id="UP000230093">
    <property type="component" value="Unassembled WGS sequence"/>
</dbReference>
<dbReference type="EMBL" id="PEZT01000028">
    <property type="protein sequence ID" value="PIS08829.1"/>
    <property type="molecule type" value="Genomic_DNA"/>
</dbReference>